<evidence type="ECO:0000259" key="1">
    <source>
        <dbReference type="PROSITE" id="PS50181"/>
    </source>
</evidence>
<name>A0A6P8NR36_GEOSA</name>
<keyword evidence="2" id="KW-1185">Reference proteome</keyword>
<dbReference type="RefSeq" id="XP_033778760.1">
    <property type="nucleotide sequence ID" value="XM_033922869.1"/>
</dbReference>
<dbReference type="OrthoDB" id="61560at2759"/>
<dbReference type="InterPro" id="IPR001810">
    <property type="entry name" value="F-box_dom"/>
</dbReference>
<dbReference type="RefSeq" id="XP_033778762.1">
    <property type="nucleotide sequence ID" value="XM_033922871.1"/>
</dbReference>
<dbReference type="FunFam" id="3.80.10.10:FF:000237">
    <property type="entry name" value="F-box only protein 39"/>
    <property type="match status" value="1"/>
</dbReference>
<reference evidence="3 4" key="1">
    <citation type="submission" date="2025-04" db="UniProtKB">
        <authorList>
            <consortium name="RefSeq"/>
        </authorList>
    </citation>
    <scope>IDENTIFICATION</scope>
</reference>
<dbReference type="PROSITE" id="PS50181">
    <property type="entry name" value="FBOX"/>
    <property type="match status" value="1"/>
</dbReference>
<dbReference type="GO" id="GO:0031398">
    <property type="term" value="P:positive regulation of protein ubiquitination"/>
    <property type="evidence" value="ECO:0007669"/>
    <property type="project" value="TreeGrafter"/>
</dbReference>
<dbReference type="SUPFAM" id="SSF81383">
    <property type="entry name" value="F-box domain"/>
    <property type="match status" value="1"/>
</dbReference>
<dbReference type="GeneID" id="117349422"/>
<dbReference type="Gene3D" id="1.20.1280.50">
    <property type="match status" value="1"/>
</dbReference>
<evidence type="ECO:0000313" key="3">
    <source>
        <dbReference type="RefSeq" id="XP_033778760.1"/>
    </source>
</evidence>
<gene>
    <name evidence="3 4 5" type="primary">FBXO39</name>
</gene>
<dbReference type="Pfam" id="PF12937">
    <property type="entry name" value="F-box-like"/>
    <property type="match status" value="1"/>
</dbReference>
<dbReference type="PANTHER" id="PTHR20933">
    <property type="entry name" value="F-BOX ONLY PROTEIN 33"/>
    <property type="match status" value="1"/>
</dbReference>
<evidence type="ECO:0000313" key="5">
    <source>
        <dbReference type="RefSeq" id="XP_033778762.1"/>
    </source>
</evidence>
<dbReference type="PANTHER" id="PTHR20933:SF3">
    <property type="entry name" value="F-BOX ONLY PROTEIN 33"/>
    <property type="match status" value="1"/>
</dbReference>
<dbReference type="CTD" id="162517"/>
<dbReference type="Proteomes" id="UP000515159">
    <property type="component" value="Chromosome 15"/>
</dbReference>
<feature type="domain" description="F-box" evidence="1">
    <location>
        <begin position="12"/>
        <end position="58"/>
    </location>
</feature>
<dbReference type="SUPFAM" id="SSF52047">
    <property type="entry name" value="RNI-like"/>
    <property type="match status" value="1"/>
</dbReference>
<dbReference type="KEGG" id="gsh:117349422"/>
<dbReference type="AlphaFoldDB" id="A0A6P8NR36"/>
<evidence type="ECO:0000313" key="4">
    <source>
        <dbReference type="RefSeq" id="XP_033778761.1"/>
    </source>
</evidence>
<organism evidence="2 5">
    <name type="scientific">Geotrypetes seraphini</name>
    <name type="common">Gaboon caecilian</name>
    <name type="synonym">Caecilia seraphini</name>
    <dbReference type="NCBI Taxonomy" id="260995"/>
    <lineage>
        <taxon>Eukaryota</taxon>
        <taxon>Metazoa</taxon>
        <taxon>Chordata</taxon>
        <taxon>Craniata</taxon>
        <taxon>Vertebrata</taxon>
        <taxon>Euteleostomi</taxon>
        <taxon>Amphibia</taxon>
        <taxon>Gymnophiona</taxon>
        <taxon>Geotrypetes</taxon>
    </lineage>
</organism>
<accession>A0A6P8NR36</accession>
<sequence>MDDNEPLPLFDQSYWANLPTLCLSHLFLYLSDRDRANAAQVCKGWNLAMYSAALWRSRTITFSGRPSRSNASDFEAAVWHVRRFGKYLEHLEIKFLNPYNAVLTRKFQLTMRGLLSRLGKCNNRLKSLTIQHLELERLIWRTTIRNSFIKSLSFFLKRVSKHLDYLNLKGARLTLEQGCGVLSSLSYMRNVTYISELSIEDFFSQHLAVYSYPLFTQTLASFHNLHVLTLNYNCISDDLLQVLCDNCSDSLGTINIKCHIHDPHGQVVWGMSWSNLAKQVNNLKVNFFFERVMKFNHLSRILLPEIPVRNISLRSCYFSDPDWSMRPTLTDLLPYYKQTLQRLTLEFNNNHEVLDEELLRLLLNCERLRYLKIWAFLDVRFVENVLQYQEEGKCSLHTLKIRIYTNRYETNEEDRMLRDIYRKFRSMIESKMNYFVIAYPMM</sequence>
<dbReference type="RefSeq" id="XP_033778761.1">
    <property type="nucleotide sequence ID" value="XM_033922870.1"/>
</dbReference>
<dbReference type="InterPro" id="IPR032675">
    <property type="entry name" value="LRR_dom_sf"/>
</dbReference>
<evidence type="ECO:0000313" key="2">
    <source>
        <dbReference type="Proteomes" id="UP000515159"/>
    </source>
</evidence>
<dbReference type="Gene3D" id="3.80.10.10">
    <property type="entry name" value="Ribonuclease Inhibitor"/>
    <property type="match status" value="1"/>
</dbReference>
<protein>
    <submittedName>
        <fullName evidence="3 4">F-box only protein 39</fullName>
    </submittedName>
</protein>
<dbReference type="InterPro" id="IPR036047">
    <property type="entry name" value="F-box-like_dom_sf"/>
</dbReference>
<proteinExistence type="predicted"/>